<reference evidence="2 3" key="1">
    <citation type="submission" date="2023-10" db="EMBL/GenBank/DDBJ databases">
        <title>Genomes of two closely related lineages of the louse Polyplax serrata with different host specificities.</title>
        <authorList>
            <person name="Martinu J."/>
            <person name="Tarabai H."/>
            <person name="Stefka J."/>
            <person name="Hypsa V."/>
        </authorList>
    </citation>
    <scope>NUCLEOTIDE SEQUENCE [LARGE SCALE GENOMIC DNA]</scope>
    <source>
        <strain evidence="2">HR10_N</strain>
    </source>
</reference>
<evidence type="ECO:0000313" key="3">
    <source>
        <dbReference type="Proteomes" id="UP001372834"/>
    </source>
</evidence>
<evidence type="ECO:0000256" key="1">
    <source>
        <dbReference type="SAM" id="MobiDB-lite"/>
    </source>
</evidence>
<comment type="caution">
    <text evidence="2">The sequence shown here is derived from an EMBL/GenBank/DDBJ whole genome shotgun (WGS) entry which is preliminary data.</text>
</comment>
<feature type="compositionally biased region" description="Basic and acidic residues" evidence="1">
    <location>
        <begin position="37"/>
        <end position="53"/>
    </location>
</feature>
<evidence type="ECO:0000313" key="2">
    <source>
        <dbReference type="EMBL" id="KAK6616904.1"/>
    </source>
</evidence>
<dbReference type="AlphaFoldDB" id="A0AAN8RZ91"/>
<protein>
    <submittedName>
        <fullName evidence="2">Uncharacterized protein</fullName>
    </submittedName>
</protein>
<proteinExistence type="predicted"/>
<feature type="region of interest" description="Disordered" evidence="1">
    <location>
        <begin position="37"/>
        <end position="79"/>
    </location>
</feature>
<organism evidence="2 3">
    <name type="scientific">Polyplax serrata</name>
    <name type="common">Common mouse louse</name>
    <dbReference type="NCBI Taxonomy" id="468196"/>
    <lineage>
        <taxon>Eukaryota</taxon>
        <taxon>Metazoa</taxon>
        <taxon>Ecdysozoa</taxon>
        <taxon>Arthropoda</taxon>
        <taxon>Hexapoda</taxon>
        <taxon>Insecta</taxon>
        <taxon>Pterygota</taxon>
        <taxon>Neoptera</taxon>
        <taxon>Paraneoptera</taxon>
        <taxon>Psocodea</taxon>
        <taxon>Troctomorpha</taxon>
        <taxon>Phthiraptera</taxon>
        <taxon>Anoplura</taxon>
        <taxon>Polyplacidae</taxon>
        <taxon>Polyplax</taxon>
    </lineage>
</organism>
<sequence length="133" mass="15112">MESQNYREYDESDPSFKSEQIRLIQLPHPDDYACRSKAFESSHKEATQAERLRPLWNSLPAPPPPPAGTTPDSKLGLKSPAKYVRDLRQGENEKFTRISIDEQRIDKKKMNVTQSCSKINYIYAENLGVGLAG</sequence>
<dbReference type="Proteomes" id="UP001372834">
    <property type="component" value="Unassembled WGS sequence"/>
</dbReference>
<gene>
    <name evidence="2" type="ORF">RUM43_014874</name>
</gene>
<accession>A0AAN8RZ91</accession>
<dbReference type="EMBL" id="JAWJWE010000046">
    <property type="protein sequence ID" value="KAK6616904.1"/>
    <property type="molecule type" value="Genomic_DNA"/>
</dbReference>
<name>A0AAN8RZ91_POLSC</name>